<evidence type="ECO:0000313" key="8">
    <source>
        <dbReference type="EMBL" id="GGL56779.1"/>
    </source>
</evidence>
<dbReference type="PANTHER" id="PTHR35901">
    <property type="entry name" value="RIBONUCLEASE VAPC3"/>
    <property type="match status" value="1"/>
</dbReference>
<dbReference type="PANTHER" id="PTHR35901:SF1">
    <property type="entry name" value="EXONUCLEASE VAPC9"/>
    <property type="match status" value="1"/>
</dbReference>
<dbReference type="HAMAP" id="MF_00265">
    <property type="entry name" value="VapC_Nob1"/>
    <property type="match status" value="1"/>
</dbReference>
<reference evidence="8" key="1">
    <citation type="journal article" date="2014" name="Int. J. Syst. Evol. Microbiol.">
        <title>Complete genome sequence of Corynebacterium casei LMG S-19264T (=DSM 44701T), isolated from a smear-ripened cheese.</title>
        <authorList>
            <consortium name="US DOE Joint Genome Institute (JGI-PGF)"/>
            <person name="Walter F."/>
            <person name="Albersmeier A."/>
            <person name="Kalinowski J."/>
            <person name="Ruckert C."/>
        </authorList>
    </citation>
    <scope>NUCLEOTIDE SEQUENCE</scope>
    <source>
        <strain evidence="8">CGMCC 4.7306</strain>
    </source>
</reference>
<dbReference type="Pfam" id="PF01850">
    <property type="entry name" value="PIN"/>
    <property type="match status" value="1"/>
</dbReference>
<organism evidence="8 9">
    <name type="scientific">Microlunatus endophyticus</name>
    <dbReference type="NCBI Taxonomy" id="1716077"/>
    <lineage>
        <taxon>Bacteria</taxon>
        <taxon>Bacillati</taxon>
        <taxon>Actinomycetota</taxon>
        <taxon>Actinomycetes</taxon>
        <taxon>Propionibacteriales</taxon>
        <taxon>Propionibacteriaceae</taxon>
        <taxon>Microlunatus</taxon>
    </lineage>
</organism>
<keyword evidence="5 6" id="KW-0460">Magnesium</keyword>
<comment type="similarity">
    <text evidence="6">Belongs to the PINc/VapC protein family.</text>
</comment>
<keyword evidence="4 6" id="KW-0378">Hydrolase</keyword>
<dbReference type="EC" id="3.1.-.-" evidence="6"/>
<dbReference type="EMBL" id="BMMZ01000003">
    <property type="protein sequence ID" value="GGL56779.1"/>
    <property type="molecule type" value="Genomic_DNA"/>
</dbReference>
<dbReference type="InterPro" id="IPR022907">
    <property type="entry name" value="VapC_family"/>
</dbReference>
<dbReference type="CDD" id="cd09873">
    <property type="entry name" value="PIN_Pae0151-like"/>
    <property type="match status" value="1"/>
</dbReference>
<keyword evidence="6" id="KW-0800">Toxin</keyword>
<dbReference type="GO" id="GO:0000287">
    <property type="term" value="F:magnesium ion binding"/>
    <property type="evidence" value="ECO:0007669"/>
    <property type="project" value="UniProtKB-UniRule"/>
</dbReference>
<dbReference type="InterPro" id="IPR044153">
    <property type="entry name" value="PIN_Pae0151-like"/>
</dbReference>
<feature type="domain" description="PIN" evidence="7">
    <location>
        <begin position="2"/>
        <end position="114"/>
    </location>
</feature>
<keyword evidence="9" id="KW-1185">Reference proteome</keyword>
<evidence type="ECO:0000256" key="6">
    <source>
        <dbReference type="HAMAP-Rule" id="MF_00265"/>
    </source>
</evidence>
<reference evidence="8" key="2">
    <citation type="submission" date="2020-09" db="EMBL/GenBank/DDBJ databases">
        <authorList>
            <person name="Sun Q."/>
            <person name="Zhou Y."/>
        </authorList>
    </citation>
    <scope>NUCLEOTIDE SEQUENCE</scope>
    <source>
        <strain evidence="8">CGMCC 4.7306</strain>
    </source>
</reference>
<feature type="binding site" evidence="6">
    <location>
        <position position="5"/>
    </location>
    <ligand>
        <name>Mg(2+)</name>
        <dbReference type="ChEBI" id="CHEBI:18420"/>
    </ligand>
</feature>
<feature type="binding site" evidence="6">
    <location>
        <position position="93"/>
    </location>
    <ligand>
        <name>Mg(2+)</name>
        <dbReference type="ChEBI" id="CHEBI:18420"/>
    </ligand>
</feature>
<evidence type="ECO:0000256" key="3">
    <source>
        <dbReference type="ARBA" id="ARBA00022723"/>
    </source>
</evidence>
<evidence type="ECO:0000259" key="7">
    <source>
        <dbReference type="Pfam" id="PF01850"/>
    </source>
</evidence>
<dbReference type="AlphaFoldDB" id="A0A917W2W0"/>
<comment type="cofactor">
    <cofactor evidence="6">
        <name>Mg(2+)</name>
        <dbReference type="ChEBI" id="CHEBI:18420"/>
    </cofactor>
</comment>
<evidence type="ECO:0000256" key="5">
    <source>
        <dbReference type="ARBA" id="ARBA00022842"/>
    </source>
</evidence>
<keyword evidence="2 6" id="KW-0540">Nuclease</keyword>
<dbReference type="GO" id="GO:0090729">
    <property type="term" value="F:toxin activity"/>
    <property type="evidence" value="ECO:0007669"/>
    <property type="project" value="UniProtKB-KW"/>
</dbReference>
<dbReference type="Gene3D" id="3.40.50.1010">
    <property type="entry name" value="5'-nuclease"/>
    <property type="match status" value="1"/>
</dbReference>
<gene>
    <name evidence="6" type="primary">vapC</name>
    <name evidence="8" type="ORF">GCM10011575_14010</name>
</gene>
<accession>A0A917W2W0</accession>
<dbReference type="GO" id="GO:0004540">
    <property type="term" value="F:RNA nuclease activity"/>
    <property type="evidence" value="ECO:0007669"/>
    <property type="project" value="InterPro"/>
</dbReference>
<dbReference type="InterPro" id="IPR029060">
    <property type="entry name" value="PIN-like_dom_sf"/>
</dbReference>
<proteinExistence type="inferred from homology"/>
<keyword evidence="1 6" id="KW-1277">Toxin-antitoxin system</keyword>
<keyword evidence="3 6" id="KW-0479">Metal-binding</keyword>
<evidence type="ECO:0000256" key="4">
    <source>
        <dbReference type="ARBA" id="ARBA00022801"/>
    </source>
</evidence>
<protein>
    <recommendedName>
        <fullName evidence="6">Ribonuclease VapC</fullName>
        <shortName evidence="6">RNase VapC</shortName>
        <ecNumber evidence="6">3.1.-.-</ecNumber>
    </recommendedName>
    <alternativeName>
        <fullName evidence="6">Toxin VapC</fullName>
    </alternativeName>
</protein>
<dbReference type="GO" id="GO:0016787">
    <property type="term" value="F:hydrolase activity"/>
    <property type="evidence" value="ECO:0007669"/>
    <property type="project" value="UniProtKB-KW"/>
</dbReference>
<sequence length="130" mass="14390">MIIIDASAMTEALVGQHRDDELLDALEGDIATPHILDLEVISALRGLNRGSKLEPASAQDALTHLLDLNIIRWNTEPLVERIWSLRHQFTSYDASYLALAEIVDAPLYTCDAKLDTDGHAATVRVFPRSI</sequence>
<comment type="caution">
    <text evidence="8">The sequence shown here is derived from an EMBL/GenBank/DDBJ whole genome shotgun (WGS) entry which is preliminary data.</text>
</comment>
<name>A0A917W2W0_9ACTN</name>
<dbReference type="InterPro" id="IPR051619">
    <property type="entry name" value="TypeII_TA_RNase_PINc/VapC"/>
</dbReference>
<evidence type="ECO:0000313" key="9">
    <source>
        <dbReference type="Proteomes" id="UP000613840"/>
    </source>
</evidence>
<dbReference type="RefSeq" id="WP_188894491.1">
    <property type="nucleotide sequence ID" value="NZ_BMMZ01000003.1"/>
</dbReference>
<dbReference type="SUPFAM" id="SSF88723">
    <property type="entry name" value="PIN domain-like"/>
    <property type="match status" value="1"/>
</dbReference>
<dbReference type="InterPro" id="IPR002716">
    <property type="entry name" value="PIN_dom"/>
</dbReference>
<evidence type="ECO:0000256" key="1">
    <source>
        <dbReference type="ARBA" id="ARBA00022649"/>
    </source>
</evidence>
<comment type="function">
    <text evidence="6">Toxic component of a toxin-antitoxin (TA) system. An RNase.</text>
</comment>
<evidence type="ECO:0000256" key="2">
    <source>
        <dbReference type="ARBA" id="ARBA00022722"/>
    </source>
</evidence>
<dbReference type="Proteomes" id="UP000613840">
    <property type="component" value="Unassembled WGS sequence"/>
</dbReference>